<keyword evidence="8 9" id="KW-0051">Antiviral defense</keyword>
<keyword evidence="6 9" id="KW-0378">Hydrolase</keyword>
<comment type="subunit">
    <text evidence="9">Homodimer, forms a heterotetramer with a Cas1 homodimer.</text>
</comment>
<evidence type="ECO:0000313" key="10">
    <source>
        <dbReference type="EMBL" id="TCP05310.1"/>
    </source>
</evidence>
<sequence length="98" mass="11254">MSDEHLILVTYDIADERRWRAVFKLMNGFGEWMQLSVFQCRLGAMRRAELMARVTDTIAPSEDHVLIVDLGPADRVEPRVQSLGKRSFVPIERVPTIV</sequence>
<evidence type="ECO:0000256" key="1">
    <source>
        <dbReference type="ARBA" id="ARBA00001946"/>
    </source>
</evidence>
<keyword evidence="3 9" id="KW-0540">Nuclease</keyword>
<reference evidence="10 11" key="1">
    <citation type="submission" date="2019-03" db="EMBL/GenBank/DDBJ databases">
        <title>Genomic Encyclopedia of Type Strains, Phase IV (KMG-IV): sequencing the most valuable type-strain genomes for metagenomic binning, comparative biology and taxonomic classification.</title>
        <authorList>
            <person name="Goeker M."/>
        </authorList>
    </citation>
    <scope>NUCLEOTIDE SEQUENCE [LARGE SCALE GENOMIC DNA]</scope>
    <source>
        <strain evidence="10 11">DSM 1709</strain>
    </source>
</reference>
<keyword evidence="5 9" id="KW-0255">Endonuclease</keyword>
<dbReference type="InterPro" id="IPR021127">
    <property type="entry name" value="CRISPR_associated_Cas2"/>
</dbReference>
<evidence type="ECO:0000256" key="7">
    <source>
        <dbReference type="ARBA" id="ARBA00022842"/>
    </source>
</evidence>
<keyword evidence="4 9" id="KW-0479">Metal-binding</keyword>
<gene>
    <name evidence="9" type="primary">cas2</name>
    <name evidence="10" type="ORF">EV684_101182</name>
</gene>
<feature type="binding site" evidence="9">
    <location>
        <position position="12"/>
    </location>
    <ligand>
        <name>Mg(2+)</name>
        <dbReference type="ChEBI" id="CHEBI:18420"/>
        <note>catalytic</note>
    </ligand>
</feature>
<dbReference type="GO" id="GO:0004521">
    <property type="term" value="F:RNA endonuclease activity"/>
    <property type="evidence" value="ECO:0007669"/>
    <property type="project" value="InterPro"/>
</dbReference>
<dbReference type="EC" id="3.1.-.-" evidence="9"/>
<dbReference type="InterPro" id="IPR019199">
    <property type="entry name" value="Virulence_VapD/CRISPR_Cas2"/>
</dbReference>
<name>A0A4R2MF36_RUBGE</name>
<dbReference type="EMBL" id="SLXD01000001">
    <property type="protein sequence ID" value="TCP05310.1"/>
    <property type="molecule type" value="Genomic_DNA"/>
</dbReference>
<keyword evidence="7 9" id="KW-0460">Magnesium</keyword>
<comment type="cofactor">
    <cofactor evidence="1 9">
        <name>Mg(2+)</name>
        <dbReference type="ChEBI" id="CHEBI:18420"/>
    </cofactor>
</comment>
<dbReference type="HAMAP" id="MF_01471">
    <property type="entry name" value="Cas2"/>
    <property type="match status" value="1"/>
</dbReference>
<comment type="caution">
    <text evidence="10">The sequence shown here is derived from an EMBL/GenBank/DDBJ whole genome shotgun (WGS) entry which is preliminary data.</text>
</comment>
<evidence type="ECO:0000256" key="2">
    <source>
        <dbReference type="ARBA" id="ARBA00009959"/>
    </source>
</evidence>
<accession>A0A4R2MF36</accession>
<protein>
    <recommendedName>
        <fullName evidence="9">CRISPR-associated endoribonuclease Cas2</fullName>
        <ecNumber evidence="9">3.1.-.-</ecNumber>
    </recommendedName>
</protein>
<dbReference type="GO" id="GO:0051607">
    <property type="term" value="P:defense response to virus"/>
    <property type="evidence" value="ECO:0007669"/>
    <property type="project" value="UniProtKB-UniRule"/>
</dbReference>
<evidence type="ECO:0000256" key="8">
    <source>
        <dbReference type="ARBA" id="ARBA00023118"/>
    </source>
</evidence>
<dbReference type="RefSeq" id="WP_132644323.1">
    <property type="nucleotide sequence ID" value="NZ_CP181387.1"/>
</dbReference>
<evidence type="ECO:0000313" key="11">
    <source>
        <dbReference type="Proteomes" id="UP000295106"/>
    </source>
</evidence>
<evidence type="ECO:0000256" key="4">
    <source>
        <dbReference type="ARBA" id="ARBA00022723"/>
    </source>
</evidence>
<dbReference type="Proteomes" id="UP000295106">
    <property type="component" value="Unassembled WGS sequence"/>
</dbReference>
<dbReference type="PANTHER" id="PTHR34405">
    <property type="entry name" value="CRISPR-ASSOCIATED ENDORIBONUCLEASE CAS2"/>
    <property type="match status" value="1"/>
</dbReference>
<evidence type="ECO:0000256" key="9">
    <source>
        <dbReference type="HAMAP-Rule" id="MF_01471"/>
    </source>
</evidence>
<comment type="similarity">
    <text evidence="2 9">Belongs to the CRISPR-associated endoribonuclease Cas2 protein family.</text>
</comment>
<dbReference type="NCBIfam" id="TIGR01573">
    <property type="entry name" value="cas2"/>
    <property type="match status" value="1"/>
</dbReference>
<evidence type="ECO:0000256" key="5">
    <source>
        <dbReference type="ARBA" id="ARBA00022759"/>
    </source>
</evidence>
<dbReference type="GO" id="GO:0016787">
    <property type="term" value="F:hydrolase activity"/>
    <property type="evidence" value="ECO:0007669"/>
    <property type="project" value="UniProtKB-KW"/>
</dbReference>
<dbReference type="PANTHER" id="PTHR34405:SF3">
    <property type="entry name" value="CRISPR-ASSOCIATED ENDORIBONUCLEASE CAS2 3"/>
    <property type="match status" value="1"/>
</dbReference>
<evidence type="ECO:0000256" key="3">
    <source>
        <dbReference type="ARBA" id="ARBA00022722"/>
    </source>
</evidence>
<dbReference type="GO" id="GO:0043571">
    <property type="term" value="P:maintenance of CRISPR repeat elements"/>
    <property type="evidence" value="ECO:0007669"/>
    <property type="project" value="UniProtKB-UniRule"/>
</dbReference>
<dbReference type="SUPFAM" id="SSF143430">
    <property type="entry name" value="TTP0101/SSO1404-like"/>
    <property type="match status" value="1"/>
</dbReference>
<dbReference type="OrthoDB" id="9798176at2"/>
<dbReference type="Gene3D" id="3.30.70.240">
    <property type="match status" value="1"/>
</dbReference>
<comment type="function">
    <text evidence="9">CRISPR (clustered regularly interspaced short palindromic repeat), is an adaptive immune system that provides protection against mobile genetic elements (viruses, transposable elements and conjugative plasmids). CRISPR clusters contain sequences complementary to antecedent mobile elements and target invading nucleic acids. CRISPR clusters are transcribed and processed into CRISPR RNA (crRNA). Functions as a ssRNA-specific endoribonuclease. Involved in the integration of spacer DNA into the CRISPR cassette.</text>
</comment>
<dbReference type="GO" id="GO:0046872">
    <property type="term" value="F:metal ion binding"/>
    <property type="evidence" value="ECO:0007669"/>
    <property type="project" value="UniProtKB-UniRule"/>
</dbReference>
<dbReference type="AlphaFoldDB" id="A0A4R2MF36"/>
<dbReference type="CDD" id="cd09725">
    <property type="entry name" value="Cas2_I_II_III"/>
    <property type="match status" value="1"/>
</dbReference>
<dbReference type="Pfam" id="PF09827">
    <property type="entry name" value="CRISPR_Cas2"/>
    <property type="match status" value="1"/>
</dbReference>
<evidence type="ECO:0000256" key="6">
    <source>
        <dbReference type="ARBA" id="ARBA00022801"/>
    </source>
</evidence>
<proteinExistence type="inferred from homology"/>
<organism evidence="10 11">
    <name type="scientific">Rubrivivax gelatinosus</name>
    <name type="common">Rhodocyclus gelatinosus</name>
    <name type="synonym">Rhodopseudomonas gelatinosa</name>
    <dbReference type="NCBI Taxonomy" id="28068"/>
    <lineage>
        <taxon>Bacteria</taxon>
        <taxon>Pseudomonadati</taxon>
        <taxon>Pseudomonadota</taxon>
        <taxon>Betaproteobacteria</taxon>
        <taxon>Burkholderiales</taxon>
        <taxon>Sphaerotilaceae</taxon>
        <taxon>Rubrivivax</taxon>
    </lineage>
</organism>